<dbReference type="PANTHER" id="PTHR43775">
    <property type="entry name" value="FATTY ACID SYNTHASE"/>
    <property type="match status" value="1"/>
</dbReference>
<evidence type="ECO:0000256" key="48">
    <source>
        <dbReference type="ARBA" id="ARBA00049109"/>
    </source>
</evidence>
<dbReference type="SUPFAM" id="SSF55048">
    <property type="entry name" value="Probable ACP-binding domain of malonyl-CoA ACP transacylase"/>
    <property type="match status" value="1"/>
</dbReference>
<dbReference type="SUPFAM" id="SSF53474">
    <property type="entry name" value="alpha/beta-Hydrolases"/>
    <property type="match status" value="1"/>
</dbReference>
<evidence type="ECO:0000256" key="22">
    <source>
        <dbReference type="ARBA" id="ARBA00023401"/>
    </source>
</evidence>
<dbReference type="Gene3D" id="3.40.50.720">
    <property type="entry name" value="NAD(P)-binding Rossmann-like Domain"/>
    <property type="match status" value="1"/>
</dbReference>
<evidence type="ECO:0000256" key="32">
    <source>
        <dbReference type="ARBA" id="ARBA00047578"/>
    </source>
</evidence>
<dbReference type="InterPro" id="IPR049900">
    <property type="entry name" value="PKS_mFAS_DH"/>
</dbReference>
<dbReference type="SMART" id="SM00822">
    <property type="entry name" value="PKS_KR"/>
    <property type="match status" value="1"/>
</dbReference>
<comment type="pathway">
    <text evidence="1">Lipid metabolism.</text>
</comment>
<dbReference type="SUPFAM" id="SSF53901">
    <property type="entry name" value="Thiolase-like"/>
    <property type="match status" value="1"/>
</dbReference>
<comment type="catalytic activity">
    <reaction evidence="54">
        <text>(2E)-decenoyl-[ACP] + NADPH + H(+) = decanoyl-[ACP] + NADP(+)</text>
        <dbReference type="Rhea" id="RHEA:41864"/>
        <dbReference type="Rhea" id="RHEA-COMP:9639"/>
        <dbReference type="Rhea" id="RHEA-COMP:9640"/>
        <dbReference type="ChEBI" id="CHEBI:15378"/>
        <dbReference type="ChEBI" id="CHEBI:57783"/>
        <dbReference type="ChEBI" id="CHEBI:58349"/>
        <dbReference type="ChEBI" id="CHEBI:78467"/>
        <dbReference type="ChEBI" id="CHEBI:78468"/>
    </reaction>
    <physiologicalReaction direction="left-to-right" evidence="54">
        <dbReference type="Rhea" id="RHEA:41865"/>
    </physiologicalReaction>
</comment>
<evidence type="ECO:0000256" key="19">
    <source>
        <dbReference type="ARBA" id="ARBA00023394"/>
    </source>
</evidence>
<dbReference type="SMART" id="SM00825">
    <property type="entry name" value="PKS_KS"/>
    <property type="match status" value="1"/>
</dbReference>
<dbReference type="SUPFAM" id="SSF51735">
    <property type="entry name" value="NAD(P)-binding Rossmann-fold domains"/>
    <property type="match status" value="2"/>
</dbReference>
<evidence type="ECO:0000256" key="16">
    <source>
        <dbReference type="ARBA" id="ARBA00023351"/>
    </source>
</evidence>
<keyword evidence="13" id="KW-0007">Acetylation</keyword>
<dbReference type="SMART" id="SM00823">
    <property type="entry name" value="PKS_PP"/>
    <property type="match status" value="1"/>
</dbReference>
<dbReference type="InterPro" id="IPR020806">
    <property type="entry name" value="PKS_PP-bd"/>
</dbReference>
<comment type="catalytic activity">
    <reaction evidence="26">
        <text>3-oxooctadecanoyl-[ACP] + NADPH + H(+) = (3R)-hydroxyoctadecanoyl-[ACP] + NADP(+)</text>
        <dbReference type="Rhea" id="RHEA:41920"/>
        <dbReference type="Rhea" id="RHEA-COMP:9653"/>
        <dbReference type="Rhea" id="RHEA-COMP:9654"/>
        <dbReference type="ChEBI" id="CHEBI:15378"/>
        <dbReference type="ChEBI" id="CHEBI:57783"/>
        <dbReference type="ChEBI" id="CHEBI:58349"/>
        <dbReference type="ChEBI" id="CHEBI:78487"/>
        <dbReference type="ChEBI" id="CHEBI:78488"/>
    </reaction>
    <physiologicalReaction direction="left-to-right" evidence="26">
        <dbReference type="Rhea" id="RHEA:41921"/>
    </physiologicalReaction>
</comment>
<dbReference type="CDD" id="cd08954">
    <property type="entry name" value="KR_1_FAS_SDR_x"/>
    <property type="match status" value="1"/>
</dbReference>
<comment type="catalytic activity">
    <reaction evidence="34">
        <text>(2E)-hexenoyl-[ACP] + NADPH + H(+) = hexanoyl-[ACP] + NADP(+)</text>
        <dbReference type="Rhea" id="RHEA:41832"/>
        <dbReference type="Rhea" id="RHEA-COMP:9631"/>
        <dbReference type="Rhea" id="RHEA-COMP:9632"/>
        <dbReference type="ChEBI" id="CHEBI:15378"/>
        <dbReference type="ChEBI" id="CHEBI:57783"/>
        <dbReference type="ChEBI" id="CHEBI:58349"/>
        <dbReference type="ChEBI" id="CHEBI:78458"/>
        <dbReference type="ChEBI" id="CHEBI:78459"/>
    </reaction>
    <physiologicalReaction direction="left-to-right" evidence="34">
        <dbReference type="Rhea" id="RHEA:41833"/>
    </physiologicalReaction>
</comment>
<evidence type="ECO:0000256" key="42">
    <source>
        <dbReference type="ARBA" id="ARBA00048571"/>
    </source>
</evidence>
<evidence type="ECO:0000256" key="10">
    <source>
        <dbReference type="ARBA" id="ARBA00022679"/>
    </source>
</evidence>
<feature type="domain" description="Ketosynthase family 3 (KS3)" evidence="58">
    <location>
        <begin position="19"/>
        <end position="424"/>
    </location>
</feature>
<dbReference type="InterPro" id="IPR014043">
    <property type="entry name" value="Acyl_transferase_dom"/>
</dbReference>
<dbReference type="InterPro" id="IPR050091">
    <property type="entry name" value="PKS_NRPS_Biosynth_Enz"/>
</dbReference>
<comment type="catalytic activity">
    <reaction evidence="32">
        <text>dodecanoyl-[ACP] + malonyl-[ACP] + H(+) = 3-oxotetradecanoyl-[ACP] + holo-[ACP] + CO2</text>
        <dbReference type="Rhea" id="RHEA:41884"/>
        <dbReference type="Rhea" id="RHEA-COMP:9623"/>
        <dbReference type="Rhea" id="RHEA-COMP:9644"/>
        <dbReference type="Rhea" id="RHEA-COMP:9645"/>
        <dbReference type="Rhea" id="RHEA-COMP:9685"/>
        <dbReference type="ChEBI" id="CHEBI:15378"/>
        <dbReference type="ChEBI" id="CHEBI:16526"/>
        <dbReference type="ChEBI" id="CHEBI:64479"/>
        <dbReference type="ChEBI" id="CHEBI:65264"/>
        <dbReference type="ChEBI" id="CHEBI:78449"/>
        <dbReference type="ChEBI" id="CHEBI:78473"/>
    </reaction>
    <physiologicalReaction direction="left-to-right" evidence="32">
        <dbReference type="Rhea" id="RHEA:41885"/>
    </physiologicalReaction>
</comment>
<evidence type="ECO:0000256" key="27">
    <source>
        <dbReference type="ARBA" id="ARBA00047394"/>
    </source>
</evidence>
<comment type="catalytic activity">
    <reaction evidence="49">
        <text>(2E)-tetradecenoyl-[ACP] + NADPH + H(+) = tetradecanoyl-[ACP] + NADP(+)</text>
        <dbReference type="Rhea" id="RHEA:41896"/>
        <dbReference type="Rhea" id="RHEA-COMP:9647"/>
        <dbReference type="Rhea" id="RHEA-COMP:9648"/>
        <dbReference type="ChEBI" id="CHEBI:15378"/>
        <dbReference type="ChEBI" id="CHEBI:57783"/>
        <dbReference type="ChEBI" id="CHEBI:58349"/>
        <dbReference type="ChEBI" id="CHEBI:78475"/>
        <dbReference type="ChEBI" id="CHEBI:78477"/>
    </reaction>
    <physiologicalReaction direction="left-to-right" evidence="49">
        <dbReference type="Rhea" id="RHEA:41897"/>
    </physiologicalReaction>
</comment>
<comment type="catalytic activity">
    <reaction evidence="37">
        <text>hexadecanoyl-[ACP] + malonyl-[ACP] + H(+) = 3-oxooctadecanoyl-[ACP] + holo-[ACP] + CO2</text>
        <dbReference type="Rhea" id="RHEA:41916"/>
        <dbReference type="Rhea" id="RHEA-COMP:9623"/>
        <dbReference type="Rhea" id="RHEA-COMP:9652"/>
        <dbReference type="Rhea" id="RHEA-COMP:9653"/>
        <dbReference type="Rhea" id="RHEA-COMP:9685"/>
        <dbReference type="ChEBI" id="CHEBI:15378"/>
        <dbReference type="ChEBI" id="CHEBI:16526"/>
        <dbReference type="ChEBI" id="CHEBI:64479"/>
        <dbReference type="ChEBI" id="CHEBI:78449"/>
        <dbReference type="ChEBI" id="CHEBI:78483"/>
        <dbReference type="ChEBI" id="CHEBI:78487"/>
    </reaction>
    <physiologicalReaction direction="left-to-right" evidence="37">
        <dbReference type="Rhea" id="RHEA:41917"/>
    </physiologicalReaction>
</comment>
<dbReference type="PROSITE" id="PS50075">
    <property type="entry name" value="CARRIER"/>
    <property type="match status" value="1"/>
</dbReference>
<gene>
    <name evidence="60" type="ORF">EEDITHA_LOCUS9185</name>
</gene>
<comment type="catalytic activity">
    <reaction evidence="35">
        <text>3-oxobutanoyl-[ACP] + NADPH + H(+) = (3R)-hydroxybutanoyl-[ACP] + NADP(+)</text>
        <dbReference type="Rhea" id="RHEA:41804"/>
        <dbReference type="Rhea" id="RHEA-COMP:9625"/>
        <dbReference type="Rhea" id="RHEA-COMP:9626"/>
        <dbReference type="ChEBI" id="CHEBI:15378"/>
        <dbReference type="ChEBI" id="CHEBI:57783"/>
        <dbReference type="ChEBI" id="CHEBI:58349"/>
        <dbReference type="ChEBI" id="CHEBI:78450"/>
        <dbReference type="ChEBI" id="CHEBI:78451"/>
    </reaction>
    <physiologicalReaction direction="left-to-right" evidence="35">
        <dbReference type="Rhea" id="RHEA:41805"/>
    </physiologicalReaction>
</comment>
<keyword evidence="11" id="KW-0702">S-nitrosylation</keyword>
<feature type="active site" description="Proton donor; for dehydratase activity" evidence="56">
    <location>
        <position position="1056"/>
    </location>
</feature>
<dbReference type="SUPFAM" id="SSF47336">
    <property type="entry name" value="ACP-like"/>
    <property type="match status" value="1"/>
</dbReference>
<feature type="region of interest" description="C-terminal hotdog fold" evidence="56">
    <location>
        <begin position="1007"/>
        <end position="1132"/>
    </location>
</feature>
<dbReference type="InterPro" id="IPR018201">
    <property type="entry name" value="Ketoacyl_synth_AS"/>
</dbReference>
<evidence type="ECO:0000256" key="36">
    <source>
        <dbReference type="ARBA" id="ARBA00047961"/>
    </source>
</evidence>
<comment type="caution">
    <text evidence="60">The sequence shown here is derived from an EMBL/GenBank/DDBJ whole genome shotgun (WGS) entry which is preliminary data.</text>
</comment>
<dbReference type="EC" id="3.1.2.14" evidence="3"/>
<comment type="catalytic activity">
    <reaction evidence="46">
        <text>3-oxotetradecanoyl-[ACP] + NADPH + H(+) = (3R)-hydroxytetradecanoyl-[ACP] + NADP(+)</text>
        <dbReference type="Rhea" id="RHEA:41888"/>
        <dbReference type="Rhea" id="RHEA-COMP:9645"/>
        <dbReference type="Rhea" id="RHEA-COMP:9646"/>
        <dbReference type="ChEBI" id="CHEBI:15378"/>
        <dbReference type="ChEBI" id="CHEBI:57783"/>
        <dbReference type="ChEBI" id="CHEBI:58349"/>
        <dbReference type="ChEBI" id="CHEBI:78473"/>
        <dbReference type="ChEBI" id="CHEBI:78474"/>
    </reaction>
    <physiologicalReaction direction="left-to-right" evidence="46">
        <dbReference type="Rhea" id="RHEA:41889"/>
    </physiologicalReaction>
</comment>
<comment type="catalytic activity">
    <reaction evidence="48">
        <text>decanoyl-[ACP] + malonyl-[ACP] + H(+) = 3-oxododecanoyl-[ACP] + holo-[ACP] + CO2</text>
        <dbReference type="Rhea" id="RHEA:41868"/>
        <dbReference type="Rhea" id="RHEA-COMP:9623"/>
        <dbReference type="Rhea" id="RHEA-COMP:9640"/>
        <dbReference type="Rhea" id="RHEA-COMP:9641"/>
        <dbReference type="Rhea" id="RHEA-COMP:9685"/>
        <dbReference type="ChEBI" id="CHEBI:15378"/>
        <dbReference type="ChEBI" id="CHEBI:16526"/>
        <dbReference type="ChEBI" id="CHEBI:64479"/>
        <dbReference type="ChEBI" id="CHEBI:78449"/>
        <dbReference type="ChEBI" id="CHEBI:78468"/>
        <dbReference type="ChEBI" id="CHEBI:78469"/>
    </reaction>
    <physiologicalReaction direction="left-to-right" evidence="48">
        <dbReference type="Rhea" id="RHEA:41869"/>
    </physiologicalReaction>
</comment>
<evidence type="ECO:0000313" key="61">
    <source>
        <dbReference type="Proteomes" id="UP001153954"/>
    </source>
</evidence>
<dbReference type="GO" id="GO:0004315">
    <property type="term" value="F:3-oxoacyl-[acyl-carrier-protein] synthase activity"/>
    <property type="evidence" value="ECO:0007669"/>
    <property type="project" value="UniProtKB-EC"/>
</dbReference>
<dbReference type="SMART" id="SM00829">
    <property type="entry name" value="PKS_ER"/>
    <property type="match status" value="1"/>
</dbReference>
<evidence type="ECO:0000256" key="50">
    <source>
        <dbReference type="ARBA" id="ARBA00049263"/>
    </source>
</evidence>
<dbReference type="Gene3D" id="3.90.180.10">
    <property type="entry name" value="Medium-chain alcohol dehydrogenases, catalytic domain"/>
    <property type="match status" value="1"/>
</dbReference>
<dbReference type="GO" id="GO:0031177">
    <property type="term" value="F:phosphopantetheine binding"/>
    <property type="evidence" value="ECO:0007669"/>
    <property type="project" value="InterPro"/>
</dbReference>
<evidence type="ECO:0000256" key="34">
    <source>
        <dbReference type="ARBA" id="ARBA00047897"/>
    </source>
</evidence>
<dbReference type="InterPro" id="IPR009081">
    <property type="entry name" value="PP-bd_ACP"/>
</dbReference>
<dbReference type="FunFam" id="1.10.1200.10:FF:000013">
    <property type="entry name" value="Fatty acid synthase"/>
    <property type="match status" value="1"/>
</dbReference>
<comment type="catalytic activity">
    <reaction evidence="45">
        <text>hexadecanoyl-[ACP] + H2O = hexadecanoate + holo-[ACP] + H(+)</text>
        <dbReference type="Rhea" id="RHEA:41932"/>
        <dbReference type="Rhea" id="RHEA-COMP:9652"/>
        <dbReference type="Rhea" id="RHEA-COMP:9685"/>
        <dbReference type="ChEBI" id="CHEBI:7896"/>
        <dbReference type="ChEBI" id="CHEBI:15377"/>
        <dbReference type="ChEBI" id="CHEBI:15378"/>
        <dbReference type="ChEBI" id="CHEBI:64479"/>
        <dbReference type="ChEBI" id="CHEBI:78483"/>
        <dbReference type="EC" id="3.1.2.14"/>
    </reaction>
    <physiologicalReaction direction="left-to-right" evidence="45">
        <dbReference type="Rhea" id="RHEA:41933"/>
    </physiologicalReaction>
</comment>
<dbReference type="Gene3D" id="3.30.70.3290">
    <property type="match status" value="1"/>
</dbReference>
<evidence type="ECO:0000256" key="23">
    <source>
        <dbReference type="ARBA" id="ARBA00023402"/>
    </source>
</evidence>
<evidence type="ECO:0000256" key="41">
    <source>
        <dbReference type="ARBA" id="ARBA00048506"/>
    </source>
</evidence>
<comment type="catalytic activity">
    <reaction evidence="22">
        <text>(3R)-hydroxyhexadecanoyl-[ACP] = (2E)-hexadecenoyl-[ACP] + H2O</text>
        <dbReference type="Rhea" id="RHEA:41908"/>
        <dbReference type="Rhea" id="RHEA-COMP:9650"/>
        <dbReference type="Rhea" id="RHEA-COMP:9651"/>
        <dbReference type="ChEBI" id="CHEBI:15377"/>
        <dbReference type="ChEBI" id="CHEBI:78480"/>
        <dbReference type="ChEBI" id="CHEBI:78481"/>
    </reaction>
    <physiologicalReaction direction="left-to-right" evidence="22">
        <dbReference type="Rhea" id="RHEA:41909"/>
    </physiologicalReaction>
</comment>
<dbReference type="GO" id="GO:0141148">
    <property type="term" value="F:enoyl-[acyl-carrier-protein] reductase (NADPH) activity"/>
    <property type="evidence" value="ECO:0007669"/>
    <property type="project" value="UniProtKB-EC"/>
</dbReference>
<proteinExistence type="predicted"/>
<dbReference type="InterPro" id="IPR013968">
    <property type="entry name" value="PKS_KR"/>
</dbReference>
<dbReference type="EC" id="2.3.1.41" evidence="6"/>
<keyword evidence="12" id="KW-0663">Pyridoxal phosphate</keyword>
<evidence type="ECO:0000256" key="20">
    <source>
        <dbReference type="ARBA" id="ARBA00023398"/>
    </source>
</evidence>
<evidence type="ECO:0000256" key="43">
    <source>
        <dbReference type="ARBA" id="ARBA00048650"/>
    </source>
</evidence>
<evidence type="ECO:0000256" key="47">
    <source>
        <dbReference type="ARBA" id="ARBA00049019"/>
    </source>
</evidence>
<evidence type="ECO:0000256" key="14">
    <source>
        <dbReference type="ARBA" id="ARBA00023268"/>
    </source>
</evidence>
<dbReference type="Pfam" id="PF16197">
    <property type="entry name" value="KAsynt_C_assoc"/>
    <property type="match status" value="1"/>
</dbReference>
<evidence type="ECO:0000256" key="28">
    <source>
        <dbReference type="ARBA" id="ARBA00047400"/>
    </source>
</evidence>
<evidence type="ECO:0000256" key="3">
    <source>
        <dbReference type="ARBA" id="ARBA00012480"/>
    </source>
</evidence>
<organism evidence="60 61">
    <name type="scientific">Euphydryas editha</name>
    <name type="common">Edith's checkerspot</name>
    <dbReference type="NCBI Taxonomy" id="104508"/>
    <lineage>
        <taxon>Eukaryota</taxon>
        <taxon>Metazoa</taxon>
        <taxon>Ecdysozoa</taxon>
        <taxon>Arthropoda</taxon>
        <taxon>Hexapoda</taxon>
        <taxon>Insecta</taxon>
        <taxon>Pterygota</taxon>
        <taxon>Neoptera</taxon>
        <taxon>Endopterygota</taxon>
        <taxon>Lepidoptera</taxon>
        <taxon>Glossata</taxon>
        <taxon>Ditrysia</taxon>
        <taxon>Papilionoidea</taxon>
        <taxon>Nymphalidae</taxon>
        <taxon>Nymphalinae</taxon>
        <taxon>Euphydryas</taxon>
    </lineage>
</organism>
<evidence type="ECO:0000256" key="37">
    <source>
        <dbReference type="ARBA" id="ARBA00048051"/>
    </source>
</evidence>
<comment type="catalytic activity">
    <reaction evidence="16">
        <text>(3R)-hydroxydodecanoyl-[ACP] = (2E)-dodecenoyl-[ACP] + H2O</text>
        <dbReference type="Rhea" id="RHEA:41876"/>
        <dbReference type="Rhea" id="RHEA-COMP:9642"/>
        <dbReference type="Rhea" id="RHEA-COMP:9643"/>
        <dbReference type="ChEBI" id="CHEBI:15377"/>
        <dbReference type="ChEBI" id="CHEBI:78470"/>
        <dbReference type="ChEBI" id="CHEBI:78472"/>
    </reaction>
    <physiologicalReaction direction="left-to-right" evidence="16">
        <dbReference type="Rhea" id="RHEA:41877"/>
    </physiologicalReaction>
</comment>
<comment type="catalytic activity">
    <reaction evidence="40">
        <text>(2E)-octenoyl-[ACP] + NADPH + H(+) = octanoyl-[ACP] + NADP(+)</text>
        <dbReference type="Rhea" id="RHEA:41848"/>
        <dbReference type="Rhea" id="RHEA-COMP:9635"/>
        <dbReference type="Rhea" id="RHEA-COMP:9636"/>
        <dbReference type="ChEBI" id="CHEBI:15378"/>
        <dbReference type="ChEBI" id="CHEBI:57783"/>
        <dbReference type="ChEBI" id="CHEBI:58349"/>
        <dbReference type="ChEBI" id="CHEBI:78462"/>
        <dbReference type="ChEBI" id="CHEBI:78463"/>
    </reaction>
    <physiologicalReaction direction="left-to-right" evidence="40">
        <dbReference type="Rhea" id="RHEA:41849"/>
    </physiologicalReaction>
</comment>
<dbReference type="Gene3D" id="3.10.129.110">
    <property type="entry name" value="Polyketide synthase dehydratase"/>
    <property type="match status" value="1"/>
</dbReference>
<reference evidence="60" key="1">
    <citation type="submission" date="2022-03" db="EMBL/GenBank/DDBJ databases">
        <authorList>
            <person name="Tunstrom K."/>
        </authorList>
    </citation>
    <scope>NUCLEOTIDE SEQUENCE</scope>
</reference>
<dbReference type="GO" id="GO:0019171">
    <property type="term" value="F:(3R)-hydroxyacyl-[acyl-carrier-protein] dehydratase activity"/>
    <property type="evidence" value="ECO:0007669"/>
    <property type="project" value="UniProtKB-EC"/>
</dbReference>
<dbReference type="EC" id="1.1.1.100" evidence="5"/>
<feature type="region of interest" description="N-terminal hotdog fold" evidence="56">
    <location>
        <begin position="870"/>
        <end position="992"/>
    </location>
</feature>
<evidence type="ECO:0000256" key="1">
    <source>
        <dbReference type="ARBA" id="ARBA00005189"/>
    </source>
</evidence>
<dbReference type="Pfam" id="PF00550">
    <property type="entry name" value="PP-binding"/>
    <property type="match status" value="1"/>
</dbReference>
<evidence type="ECO:0000259" key="59">
    <source>
        <dbReference type="PROSITE" id="PS52019"/>
    </source>
</evidence>
<dbReference type="InterPro" id="IPR014031">
    <property type="entry name" value="Ketoacyl_synth_C"/>
</dbReference>
<evidence type="ECO:0000256" key="11">
    <source>
        <dbReference type="ARBA" id="ARBA00022799"/>
    </source>
</evidence>
<evidence type="ECO:0000256" key="5">
    <source>
        <dbReference type="ARBA" id="ARBA00012948"/>
    </source>
</evidence>
<dbReference type="Pfam" id="PF21149">
    <property type="entry name" value="FAS_pseudo-KR"/>
    <property type="match status" value="1"/>
</dbReference>
<evidence type="ECO:0000256" key="45">
    <source>
        <dbReference type="ARBA" id="ARBA00048704"/>
    </source>
</evidence>
<dbReference type="InterPro" id="IPR011032">
    <property type="entry name" value="GroES-like_sf"/>
</dbReference>
<evidence type="ECO:0000256" key="21">
    <source>
        <dbReference type="ARBA" id="ARBA00023399"/>
    </source>
</evidence>
<dbReference type="InterPro" id="IPR049391">
    <property type="entry name" value="FAS_pseudo-KR"/>
</dbReference>
<name>A0AAU9U5X9_EUPED</name>
<comment type="catalytic activity">
    <reaction evidence="28">
        <text>a (3R)-hydroxyacyl-[ACP] + NADP(+) = a 3-oxoacyl-[ACP] + NADPH + H(+)</text>
        <dbReference type="Rhea" id="RHEA:17397"/>
        <dbReference type="Rhea" id="RHEA-COMP:9916"/>
        <dbReference type="Rhea" id="RHEA-COMP:9945"/>
        <dbReference type="ChEBI" id="CHEBI:15378"/>
        <dbReference type="ChEBI" id="CHEBI:57783"/>
        <dbReference type="ChEBI" id="CHEBI:58349"/>
        <dbReference type="ChEBI" id="CHEBI:78776"/>
        <dbReference type="ChEBI" id="CHEBI:78827"/>
        <dbReference type="EC" id="1.1.1.100"/>
    </reaction>
    <physiologicalReaction direction="right-to-left" evidence="28">
        <dbReference type="Rhea" id="RHEA:17399"/>
    </physiologicalReaction>
</comment>
<comment type="catalytic activity">
    <reaction evidence="36">
        <text>acetyl-[ACP] + malonyl-[ACP] + H(+) = 3-oxobutanoyl-[ACP] + holo-[ACP] + CO2</text>
        <dbReference type="Rhea" id="RHEA:41800"/>
        <dbReference type="Rhea" id="RHEA-COMP:9621"/>
        <dbReference type="Rhea" id="RHEA-COMP:9623"/>
        <dbReference type="Rhea" id="RHEA-COMP:9625"/>
        <dbReference type="Rhea" id="RHEA-COMP:9685"/>
        <dbReference type="ChEBI" id="CHEBI:15378"/>
        <dbReference type="ChEBI" id="CHEBI:16526"/>
        <dbReference type="ChEBI" id="CHEBI:64479"/>
        <dbReference type="ChEBI" id="CHEBI:78446"/>
        <dbReference type="ChEBI" id="CHEBI:78449"/>
        <dbReference type="ChEBI" id="CHEBI:78450"/>
    </reaction>
    <physiologicalReaction direction="left-to-right" evidence="36">
        <dbReference type="Rhea" id="RHEA:41801"/>
    </physiologicalReaction>
</comment>
<dbReference type="FunFam" id="3.40.50.720:FF:000209">
    <property type="entry name" value="Polyketide synthase Pks12"/>
    <property type="match status" value="1"/>
</dbReference>
<comment type="catalytic activity">
    <reaction evidence="47">
        <text>(2E)-octadecenoyl-[ACP] + NADPH + H(+) = octadecanoyl-[ACP] + NADP(+)</text>
        <dbReference type="Rhea" id="RHEA:41928"/>
        <dbReference type="Rhea" id="RHEA-COMP:9655"/>
        <dbReference type="Rhea" id="RHEA-COMP:9656"/>
        <dbReference type="ChEBI" id="CHEBI:15378"/>
        <dbReference type="ChEBI" id="CHEBI:57783"/>
        <dbReference type="ChEBI" id="CHEBI:58349"/>
        <dbReference type="ChEBI" id="CHEBI:78489"/>
        <dbReference type="ChEBI" id="CHEBI:78495"/>
    </reaction>
    <physiologicalReaction direction="left-to-right" evidence="47">
        <dbReference type="Rhea" id="RHEA:41929"/>
    </physiologicalReaction>
</comment>
<dbReference type="Gene3D" id="3.40.47.10">
    <property type="match status" value="1"/>
</dbReference>
<dbReference type="InterPro" id="IPR001227">
    <property type="entry name" value="Ac_transferase_dom_sf"/>
</dbReference>
<accession>A0AAU9U5X9</accession>
<dbReference type="GO" id="GO:0016297">
    <property type="term" value="F:fatty acyl-[ACP] hydrolase activity"/>
    <property type="evidence" value="ECO:0007669"/>
    <property type="project" value="UniProtKB-EC"/>
</dbReference>
<comment type="catalytic activity">
    <reaction evidence="17">
        <text>(3R)-hydroxyhexanoyl-[ACP] = (2E)-hexenoyl-[ACP] + H2O</text>
        <dbReference type="Rhea" id="RHEA:41828"/>
        <dbReference type="Rhea" id="RHEA-COMP:9630"/>
        <dbReference type="Rhea" id="RHEA-COMP:9631"/>
        <dbReference type="ChEBI" id="CHEBI:15377"/>
        <dbReference type="ChEBI" id="CHEBI:78457"/>
        <dbReference type="ChEBI" id="CHEBI:78458"/>
    </reaction>
    <physiologicalReaction direction="left-to-right" evidence="17">
        <dbReference type="Rhea" id="RHEA:41829"/>
    </physiologicalReaction>
</comment>
<dbReference type="Pfam" id="PF08659">
    <property type="entry name" value="KR"/>
    <property type="match status" value="1"/>
</dbReference>
<feature type="active site" description="Proton acceptor; for dehydratase activity" evidence="56">
    <location>
        <position position="903"/>
    </location>
</feature>
<dbReference type="CDD" id="cd00833">
    <property type="entry name" value="PKS"/>
    <property type="match status" value="1"/>
</dbReference>
<sequence>MGSEGRLTTGYWLSHPPPGEEIFITGVSGSFPDSDSVFQLKDNLFNKVDLISDDDRRWKKFHPDIPQRTGKINNIDKFDASFFGVSSKEAHSMDPMGRIMMERTYEAIIDAGFNPKELRNTRTGVFFGISFSESERTWLYEKTHINALGVIGCSRSMVANRISNWLGVTGPSYVVDTACSSSLYALDHAFKAIRNGHCDAAFVGGSNLCLNPYVSYQFSMLGALSPDGKCKSFDNSANGYARSETVAVCFLQKAKDSRRVYAQVIHTKTNCDGYKEQGITYPAGNIQKLLLSEFYEECGVPPNSLEYIEAHGTGTKVGDPEELNAIDEVMCTGRSEPLFLGSVKSNLGHSEPAAGICAVTKLCIAYSTGYIPPNINYKVPRKGILALEEGRLKVVTEKQPWGRRLSGINNFGFGGANAHILLKNVARLKVNNGLPSDDVPRLVCVSGRTYSAVARILDDIESRTVDIDLIRLLHEIHNDDIEGHFYRGYTLLGSTPTKSVSLARNIQYFSGVRRQVCFVYSGMVQGSQWTRIATQLMKIPVFASAIERCHKTLEPKGINLKQIVTNPDPKVYDNILNSFIGIAAVQIGLTDILKTLGIDPDFIIGHSVGELGCAYADGCFTTEQMILAAYSLGMTCIETSFVKGSMAVVGLGYNEIKAILPPEIEVAYHNGPSSCIVSGPADHMKTFIIELIAKEISVEKMSSYDIAFHSRYITETGPTLKRYLKQVIPVPKLRSKNWLSTSVSQVLLRDHHAKMSSADYHTNSFLSPVIFEESARLIPDNAIIIEIGPHGLLQEIFNGLSKNNAIHIPLVDRIHPNNVQFLFTALGKLYEAGLNAHLANIYPTVKFPVSQGTPMLAHLVEWDHNESWFTTTYNVKNMNEMSSQERIVRMSINSEANSFMLGHVIDGRQLYPATGYLVMVWETFGMMMGQFMTELSVIFEDVRFQRATNIPKNGDLEFIVVIQKRSGFFEIVESKASIVTGRISLKKNIGQDYRWLPAESESTGPNVKHLLTKDFYKELRLRGYQYSGLFRGVLGCNVEGTRGRLAWDNEWVTFLDSMLQMRIISHDTRGLFVPTWIEKLSIDVKMHYDAVSKMKPSHSFEVRVYPYTDVIRASGVEIRGLHATPIPKRIPLSVPVLEKNVFVANFGKSTMKIEDILRSNIQLILENVQTYKIKSIEIVDDEYKTNGIEPIMDKVADILGDLPLMQADLQVLSNDDIKMPSNINIENKKLSGENNVLFLIGANLLKRPEILKEALSSLRDKGFIISRELEPINIKDYSDKYDIIGIQKTGVEFLVLFRNRISIKTRNFVKIITSDETYAWIDKVKEGLEGGKKLVIYSQDEEINGLLGLVNCLRREPGGENVRGLLIADPTAPPFNPDLEFYARQLDMDLGINVYYEGQWGTYRHLLLGDLETIRAYHAFVKTLTVGDLSSQQWLEGPIKADQLLRNPNSVLINVYCAAMNFRDVMYATGRITVDVVARGRLAQECVQGLEVVGRTKNGTRVMGIVSHSGIANIVEADRSLIWCIPDEWTFEEAVSVPVAYATVYFALVMIGKIKKGESILIHAGSGAVGQAAINIALHYGVEVFTTVGTQEKRDFIKKLYPQIKDSHIGNSRDTSFEGMIKEQTNGKGVDLVLNSLSDDKLQASMRCLGYRGRFLEIGKFDITSNTLIDMNYFLNEISFHGVMLDYIFAGTAGGEEFAKTLRHLMSSGIESGAIRPLTYCTFEKDQIETAFRYMAAGKHVGKIVFKIRDDDHIDNIPSTKLPILDIQAVPRYMCHPDLVYVVVGGLGGFGLELTDWLIMREARKVLLTSRKGVSNGYQSSRLRAWAGYGVDVRISTHDITTEKGCEEMLKMANTMGTVEAIFNLAVVLKDCIFENQTPETFKTSFAPKGLVTMNLDKISQKLCPKLKDFVIFSSVSCGRGNAGQTNYGFSNSVMERICERRKKLGLPALAVQWGAIGDVGLVADMQDNDIQLEIGGTLQQRISSCLLTLDKFLRQDNVIVSSMVVAEKKTGSGSGTIMDVVAQILGIKNIKTVSQQASLADLGMDSIMAVEIKQTFEREYEIFLTAEDIRTLTLAKIKELTAQIETDTSTSKSVSFTTPEVSAGIQVFIKHFGDENLAAKPFIYLPTMISDGSDNNLSDQENEMVMFILPGLEGCAAGMVNLSRRLEIKVCVLQYYSEETEDDNLDKMVERLYKTMKQRFNPRRPYILLGYSFGSLPMLKLAQMLESEGHSGIAFCIDGSPDFLKATIPSVISIENETQIQNSLICNTIDIAIPKNEVTKTLIDKLKNIESYDERIQLAIKLCPSQKRYSNKFIESMAKACFYRLKISLNQSEIKKIKTPIVLIRVKKNPSFLELDEDYGLNKFTDSPITVHVLEENHITITDNKECANIINSVLSAQMGGKVAQNVVTNVAKGVNEILKI</sequence>
<dbReference type="GO" id="GO:0004313">
    <property type="term" value="F:[acyl-carrier-protein] S-acetyltransferase activity"/>
    <property type="evidence" value="ECO:0007669"/>
    <property type="project" value="UniProtKB-EC"/>
</dbReference>
<keyword evidence="9" id="KW-0597">Phosphoprotein</keyword>
<evidence type="ECO:0000256" key="52">
    <source>
        <dbReference type="ARBA" id="ARBA00049422"/>
    </source>
</evidence>
<evidence type="ECO:0000256" key="29">
    <source>
        <dbReference type="ARBA" id="ARBA00047440"/>
    </source>
</evidence>
<dbReference type="SMART" id="SM00827">
    <property type="entry name" value="PKS_AT"/>
    <property type="match status" value="1"/>
</dbReference>
<dbReference type="Pfam" id="PF00698">
    <property type="entry name" value="Acyl_transf_1"/>
    <property type="match status" value="1"/>
</dbReference>
<dbReference type="SUPFAM" id="SSF50129">
    <property type="entry name" value="GroES-like"/>
    <property type="match status" value="1"/>
</dbReference>
<comment type="function">
    <text evidence="24">Fatty acid synthetase is a multifunctional enzyme that catalyzes the de novo biosynthesis of long-chain saturated fatty acids starting from acetyl-CoA and malonyl-CoA in the presence of NADPH. This multifunctional protein contains 7 catalytic activities and a site for the binding of the prosthetic group 4'-phosphopantetheine of the acyl carrier protein ([ACP]) domain.</text>
</comment>
<comment type="catalytic activity">
    <reaction evidence="39">
        <text>tetradecanoyl-[ACP] + H2O = tetradecanoate + holo-[ACP] + H(+)</text>
        <dbReference type="Rhea" id="RHEA:30123"/>
        <dbReference type="Rhea" id="RHEA-COMP:9648"/>
        <dbReference type="Rhea" id="RHEA-COMP:9685"/>
        <dbReference type="ChEBI" id="CHEBI:15377"/>
        <dbReference type="ChEBI" id="CHEBI:15378"/>
        <dbReference type="ChEBI" id="CHEBI:30807"/>
        <dbReference type="ChEBI" id="CHEBI:64479"/>
        <dbReference type="ChEBI" id="CHEBI:78477"/>
        <dbReference type="EC" id="3.1.2.14"/>
    </reaction>
    <physiologicalReaction direction="left-to-right" evidence="39">
        <dbReference type="Rhea" id="RHEA:30124"/>
    </physiologicalReaction>
</comment>
<dbReference type="InterPro" id="IPR042104">
    <property type="entry name" value="PKS_dehydratase_sf"/>
</dbReference>
<evidence type="ECO:0000256" key="30">
    <source>
        <dbReference type="ARBA" id="ARBA00047451"/>
    </source>
</evidence>
<evidence type="ECO:0000256" key="33">
    <source>
        <dbReference type="ARBA" id="ARBA00047810"/>
    </source>
</evidence>
<dbReference type="CDD" id="cd05195">
    <property type="entry name" value="enoyl_red"/>
    <property type="match status" value="1"/>
</dbReference>
<keyword evidence="10" id="KW-0808">Transferase</keyword>
<evidence type="ECO:0000259" key="57">
    <source>
        <dbReference type="PROSITE" id="PS50075"/>
    </source>
</evidence>
<comment type="catalytic activity">
    <reaction evidence="30">
        <text>tetradecanoyl-[ACP] + malonyl-[ACP] + H(+) = 3-oxohexadecanoyl-[ACP] + holo-[ACP] + CO2</text>
        <dbReference type="Rhea" id="RHEA:41900"/>
        <dbReference type="Rhea" id="RHEA-COMP:9623"/>
        <dbReference type="Rhea" id="RHEA-COMP:9648"/>
        <dbReference type="Rhea" id="RHEA-COMP:9649"/>
        <dbReference type="Rhea" id="RHEA-COMP:9685"/>
        <dbReference type="ChEBI" id="CHEBI:15378"/>
        <dbReference type="ChEBI" id="CHEBI:16526"/>
        <dbReference type="ChEBI" id="CHEBI:64479"/>
        <dbReference type="ChEBI" id="CHEBI:78449"/>
        <dbReference type="ChEBI" id="CHEBI:78477"/>
        <dbReference type="ChEBI" id="CHEBI:78478"/>
    </reaction>
    <physiologicalReaction direction="left-to-right" evidence="30">
        <dbReference type="Rhea" id="RHEA:41901"/>
    </physiologicalReaction>
</comment>
<dbReference type="InterPro" id="IPR001031">
    <property type="entry name" value="Thioesterase"/>
</dbReference>
<dbReference type="InterPro" id="IPR020841">
    <property type="entry name" value="PKS_Beta-ketoAc_synthase_dom"/>
</dbReference>
<dbReference type="Gene3D" id="3.40.50.1820">
    <property type="entry name" value="alpha/beta hydrolase"/>
    <property type="match status" value="1"/>
</dbReference>
<dbReference type="PROSITE" id="PS52004">
    <property type="entry name" value="KS3_2"/>
    <property type="match status" value="1"/>
</dbReference>
<comment type="catalytic activity">
    <reaction evidence="19">
        <text>a (3R)-hydroxyacyl-[ACP] = a (2E)-enoyl-[ACP] + H2O</text>
        <dbReference type="Rhea" id="RHEA:13097"/>
        <dbReference type="Rhea" id="RHEA-COMP:9925"/>
        <dbReference type="Rhea" id="RHEA-COMP:9945"/>
        <dbReference type="ChEBI" id="CHEBI:15377"/>
        <dbReference type="ChEBI" id="CHEBI:78784"/>
        <dbReference type="ChEBI" id="CHEBI:78827"/>
        <dbReference type="EC" id="4.2.1.59"/>
    </reaction>
    <physiologicalReaction direction="left-to-right" evidence="19">
        <dbReference type="Rhea" id="RHEA:13098"/>
    </physiologicalReaction>
</comment>
<evidence type="ECO:0000256" key="44">
    <source>
        <dbReference type="ARBA" id="ARBA00048691"/>
    </source>
</evidence>
<dbReference type="Pfam" id="PF13602">
    <property type="entry name" value="ADH_zinc_N_2"/>
    <property type="match status" value="1"/>
</dbReference>
<dbReference type="EMBL" id="CAKOGL010000013">
    <property type="protein sequence ID" value="CAH2093527.1"/>
    <property type="molecule type" value="Genomic_DNA"/>
</dbReference>
<evidence type="ECO:0000256" key="54">
    <source>
        <dbReference type="ARBA" id="ARBA00049521"/>
    </source>
</evidence>
<dbReference type="GO" id="GO:0004312">
    <property type="term" value="F:fatty acid synthase activity"/>
    <property type="evidence" value="ECO:0007669"/>
    <property type="project" value="UniProtKB-EC"/>
</dbReference>
<evidence type="ECO:0000256" key="15">
    <source>
        <dbReference type="ARBA" id="ARBA00023332"/>
    </source>
</evidence>
<evidence type="ECO:0000256" key="53">
    <source>
        <dbReference type="ARBA" id="ARBA00049449"/>
    </source>
</evidence>
<dbReference type="GO" id="GO:0006633">
    <property type="term" value="P:fatty acid biosynthetic process"/>
    <property type="evidence" value="ECO:0007669"/>
    <property type="project" value="InterPro"/>
</dbReference>
<feature type="domain" description="PKS/mFAS DH" evidence="59">
    <location>
        <begin position="870"/>
        <end position="1132"/>
    </location>
</feature>
<dbReference type="Gene3D" id="3.40.366.10">
    <property type="entry name" value="Malonyl-Coenzyme A Acyl Carrier Protein, domain 2"/>
    <property type="match status" value="1"/>
</dbReference>
<dbReference type="SUPFAM" id="SSF52151">
    <property type="entry name" value="FabD/lysophospholipase-like"/>
    <property type="match status" value="1"/>
</dbReference>
<dbReference type="Pfam" id="PF00109">
    <property type="entry name" value="ketoacyl-synt"/>
    <property type="match status" value="1"/>
</dbReference>
<keyword evidence="14" id="KW-0511">Multifunctional enzyme</keyword>
<evidence type="ECO:0000256" key="26">
    <source>
        <dbReference type="ARBA" id="ARBA00047300"/>
    </source>
</evidence>
<evidence type="ECO:0000256" key="38">
    <source>
        <dbReference type="ARBA" id="ARBA00048281"/>
    </source>
</evidence>
<comment type="catalytic activity">
    <reaction evidence="15">
        <text>(3R)-hydroxyoctanoyl-[ACP] = (2E)-octenoyl-[ACP] + H2O</text>
        <dbReference type="Rhea" id="RHEA:41844"/>
        <dbReference type="Rhea" id="RHEA-COMP:9634"/>
        <dbReference type="Rhea" id="RHEA-COMP:9635"/>
        <dbReference type="ChEBI" id="CHEBI:15377"/>
        <dbReference type="ChEBI" id="CHEBI:78461"/>
        <dbReference type="ChEBI" id="CHEBI:78462"/>
    </reaction>
    <physiologicalReaction direction="left-to-right" evidence="15">
        <dbReference type="Rhea" id="RHEA:41845"/>
    </physiologicalReaction>
</comment>
<dbReference type="EC" id="1.3.1.39" evidence="2"/>
<dbReference type="InterPro" id="IPR014030">
    <property type="entry name" value="Ketoacyl_synth_N"/>
</dbReference>
<evidence type="ECO:0000256" key="35">
    <source>
        <dbReference type="ARBA" id="ARBA00047953"/>
    </source>
</evidence>
<evidence type="ECO:0000313" key="60">
    <source>
        <dbReference type="EMBL" id="CAH2093527.1"/>
    </source>
</evidence>
<evidence type="ECO:0000256" key="6">
    <source>
        <dbReference type="ARBA" id="ARBA00013191"/>
    </source>
</evidence>
<dbReference type="Pfam" id="PF02801">
    <property type="entry name" value="Ketoacyl-synt_C"/>
    <property type="match status" value="1"/>
</dbReference>
<comment type="catalytic activity">
    <reaction evidence="29">
        <text>3-oxodecanoyl-[ACP] + NADPH + H(+) = (3R)-hydroxydecanoyl-[ACP] + NADP(+)</text>
        <dbReference type="Rhea" id="RHEA:41856"/>
        <dbReference type="Rhea" id="RHEA-COMP:9637"/>
        <dbReference type="Rhea" id="RHEA-COMP:9638"/>
        <dbReference type="ChEBI" id="CHEBI:15378"/>
        <dbReference type="ChEBI" id="CHEBI:57783"/>
        <dbReference type="ChEBI" id="CHEBI:58349"/>
        <dbReference type="ChEBI" id="CHEBI:78464"/>
        <dbReference type="ChEBI" id="CHEBI:78466"/>
    </reaction>
    <physiologicalReaction direction="left-to-right" evidence="29">
        <dbReference type="Rhea" id="RHEA:41857"/>
    </physiologicalReaction>
</comment>
<comment type="catalytic activity">
    <reaction evidence="27">
        <text>hexanoyl-[ACP] + malonyl-[ACP] + H(+) = 3-oxooctanoyl-[ACP] + holo-[ACP] + CO2</text>
        <dbReference type="Rhea" id="RHEA:41836"/>
        <dbReference type="Rhea" id="RHEA-COMP:9623"/>
        <dbReference type="Rhea" id="RHEA-COMP:9632"/>
        <dbReference type="Rhea" id="RHEA-COMP:9633"/>
        <dbReference type="Rhea" id="RHEA-COMP:9685"/>
        <dbReference type="ChEBI" id="CHEBI:15378"/>
        <dbReference type="ChEBI" id="CHEBI:16526"/>
        <dbReference type="ChEBI" id="CHEBI:64479"/>
        <dbReference type="ChEBI" id="CHEBI:78449"/>
        <dbReference type="ChEBI" id="CHEBI:78459"/>
        <dbReference type="ChEBI" id="CHEBI:78460"/>
    </reaction>
    <physiologicalReaction direction="left-to-right" evidence="27">
        <dbReference type="Rhea" id="RHEA:41837"/>
    </physiologicalReaction>
</comment>
<evidence type="ECO:0000256" key="12">
    <source>
        <dbReference type="ARBA" id="ARBA00022898"/>
    </source>
</evidence>
<dbReference type="EC" id="2.3.1.85" evidence="4"/>
<evidence type="ECO:0000256" key="2">
    <source>
        <dbReference type="ARBA" id="ARBA00012004"/>
    </source>
</evidence>
<comment type="catalytic activity">
    <reaction evidence="33">
        <text>(2E)-hexadecenoyl-[ACP] + NADPH + H(+) = hexadecanoyl-[ACP] + NADP(+)</text>
        <dbReference type="Rhea" id="RHEA:41912"/>
        <dbReference type="Rhea" id="RHEA-COMP:9651"/>
        <dbReference type="Rhea" id="RHEA-COMP:9652"/>
        <dbReference type="ChEBI" id="CHEBI:15378"/>
        <dbReference type="ChEBI" id="CHEBI:57783"/>
        <dbReference type="ChEBI" id="CHEBI:58349"/>
        <dbReference type="ChEBI" id="CHEBI:78481"/>
        <dbReference type="ChEBI" id="CHEBI:78483"/>
    </reaction>
    <physiologicalReaction direction="left-to-right" evidence="33">
        <dbReference type="Rhea" id="RHEA:41913"/>
    </physiologicalReaction>
</comment>
<comment type="catalytic activity">
    <reaction evidence="25">
        <text>acetyl-CoA + n malonyl-CoA + 2n NADPH + 2n H(+) = a long-chain fatty acid + (n+1) CoA + n CO2 + 2n NADP(+).</text>
        <dbReference type="EC" id="2.3.1.85"/>
    </reaction>
</comment>
<comment type="catalytic activity">
    <reaction evidence="44">
        <text>holo-[ACP] + acetyl-CoA = acetyl-[ACP] + CoA</text>
        <dbReference type="Rhea" id="RHEA:41788"/>
        <dbReference type="Rhea" id="RHEA-COMP:9621"/>
        <dbReference type="Rhea" id="RHEA-COMP:9685"/>
        <dbReference type="ChEBI" id="CHEBI:57287"/>
        <dbReference type="ChEBI" id="CHEBI:57288"/>
        <dbReference type="ChEBI" id="CHEBI:64479"/>
        <dbReference type="ChEBI" id="CHEBI:78446"/>
        <dbReference type="EC" id="2.3.1.38"/>
    </reaction>
    <physiologicalReaction direction="left-to-right" evidence="44">
        <dbReference type="Rhea" id="RHEA:41789"/>
    </physiologicalReaction>
</comment>
<comment type="catalytic activity">
    <reaction evidence="18">
        <text>(3R)-hydroxydecanoyl-[ACP] = (2E)-decenoyl-[ACP] + H2O</text>
        <dbReference type="Rhea" id="RHEA:41860"/>
        <dbReference type="Rhea" id="RHEA-COMP:9638"/>
        <dbReference type="Rhea" id="RHEA-COMP:9639"/>
        <dbReference type="ChEBI" id="CHEBI:15377"/>
        <dbReference type="ChEBI" id="CHEBI:78466"/>
        <dbReference type="ChEBI" id="CHEBI:78467"/>
    </reaction>
    <physiologicalReaction direction="left-to-right" evidence="18">
        <dbReference type="Rhea" id="RHEA:41861"/>
    </physiologicalReaction>
</comment>
<evidence type="ECO:0000256" key="9">
    <source>
        <dbReference type="ARBA" id="ARBA00022553"/>
    </source>
</evidence>
<evidence type="ECO:0000256" key="4">
    <source>
        <dbReference type="ARBA" id="ARBA00012873"/>
    </source>
</evidence>
<evidence type="ECO:0000256" key="56">
    <source>
        <dbReference type="PROSITE-ProRule" id="PRU01363"/>
    </source>
</evidence>
<evidence type="ECO:0000256" key="40">
    <source>
        <dbReference type="ARBA" id="ARBA00048420"/>
    </source>
</evidence>
<evidence type="ECO:0000256" key="46">
    <source>
        <dbReference type="ARBA" id="ARBA00048935"/>
    </source>
</evidence>
<dbReference type="InterPro" id="IPR016035">
    <property type="entry name" value="Acyl_Trfase/lysoPLipase"/>
</dbReference>
<keyword evidence="8" id="KW-0596">Phosphopantetheine</keyword>
<evidence type="ECO:0000259" key="58">
    <source>
        <dbReference type="PROSITE" id="PS52004"/>
    </source>
</evidence>
<comment type="catalytic activity">
    <reaction evidence="43">
        <text>a 2,3-saturated acyl-[ACP] + NADP(+) = a (2E)-enoyl-[ACP] + NADPH + H(+)</text>
        <dbReference type="Rhea" id="RHEA:22564"/>
        <dbReference type="Rhea" id="RHEA-COMP:9925"/>
        <dbReference type="Rhea" id="RHEA-COMP:9926"/>
        <dbReference type="ChEBI" id="CHEBI:15378"/>
        <dbReference type="ChEBI" id="CHEBI:57783"/>
        <dbReference type="ChEBI" id="CHEBI:58349"/>
        <dbReference type="ChEBI" id="CHEBI:78784"/>
        <dbReference type="ChEBI" id="CHEBI:78785"/>
        <dbReference type="EC" id="1.3.1.39"/>
    </reaction>
    <physiologicalReaction direction="right-to-left" evidence="43">
        <dbReference type="Rhea" id="RHEA:22566"/>
    </physiologicalReaction>
</comment>
<dbReference type="InterPro" id="IPR057326">
    <property type="entry name" value="KR_dom"/>
</dbReference>
<dbReference type="PANTHER" id="PTHR43775:SF23">
    <property type="entry name" value="FATTY ACID SYNTHASE 3"/>
    <property type="match status" value="1"/>
</dbReference>
<evidence type="ECO:0000256" key="51">
    <source>
        <dbReference type="ARBA" id="ARBA00049414"/>
    </source>
</evidence>
<comment type="catalytic activity">
    <reaction evidence="31">
        <text>(2E)-butenoyl-[ACP] + NADPH + H(+) = butanoyl-[ACP] + NADP(+)</text>
        <dbReference type="Rhea" id="RHEA:41812"/>
        <dbReference type="Rhea" id="RHEA-COMP:9627"/>
        <dbReference type="Rhea" id="RHEA-COMP:9628"/>
        <dbReference type="ChEBI" id="CHEBI:15378"/>
        <dbReference type="ChEBI" id="CHEBI:57783"/>
        <dbReference type="ChEBI" id="CHEBI:58349"/>
        <dbReference type="ChEBI" id="CHEBI:78453"/>
        <dbReference type="ChEBI" id="CHEBI:78454"/>
    </reaction>
    <physiologicalReaction direction="left-to-right" evidence="31">
        <dbReference type="Rhea" id="RHEA:41813"/>
    </physiologicalReaction>
</comment>
<comment type="catalytic activity">
    <reaction evidence="23">
        <text>(3R)-hydroxybutanoyl-[ACP] = (2E)-butenoyl-[ACP] + H2O</text>
        <dbReference type="Rhea" id="RHEA:41808"/>
        <dbReference type="Rhea" id="RHEA-COMP:9626"/>
        <dbReference type="Rhea" id="RHEA-COMP:9627"/>
        <dbReference type="ChEBI" id="CHEBI:15377"/>
        <dbReference type="ChEBI" id="CHEBI:78451"/>
        <dbReference type="ChEBI" id="CHEBI:78453"/>
    </reaction>
    <physiologicalReaction direction="left-to-right" evidence="23">
        <dbReference type="Rhea" id="RHEA:41809"/>
    </physiologicalReaction>
</comment>
<comment type="catalytic activity">
    <reaction evidence="52">
        <text>3-oxooctanoyl-[ACP] + NADPH + H(+) = (3R)-hydroxyoctanoyl-[ACP] + NADP(+)</text>
        <dbReference type="Rhea" id="RHEA:41840"/>
        <dbReference type="Rhea" id="RHEA-COMP:9633"/>
        <dbReference type="Rhea" id="RHEA-COMP:9634"/>
        <dbReference type="ChEBI" id="CHEBI:15378"/>
        <dbReference type="ChEBI" id="CHEBI:57783"/>
        <dbReference type="ChEBI" id="CHEBI:58349"/>
        <dbReference type="ChEBI" id="CHEBI:78460"/>
        <dbReference type="ChEBI" id="CHEBI:78461"/>
    </reaction>
    <physiologicalReaction direction="left-to-right" evidence="52">
        <dbReference type="Rhea" id="RHEA:41841"/>
    </physiologicalReaction>
</comment>
<evidence type="ECO:0000256" key="49">
    <source>
        <dbReference type="ARBA" id="ARBA00049171"/>
    </source>
</evidence>
<evidence type="ECO:0000256" key="55">
    <source>
        <dbReference type="ARBA" id="ARBA00049533"/>
    </source>
</evidence>
<dbReference type="GO" id="GO:0004316">
    <property type="term" value="F:3-oxoacyl-[acyl-carrier-protein] reductase (NADPH) activity"/>
    <property type="evidence" value="ECO:0007669"/>
    <property type="project" value="UniProtKB-EC"/>
</dbReference>
<evidence type="ECO:0000256" key="8">
    <source>
        <dbReference type="ARBA" id="ARBA00022450"/>
    </source>
</evidence>
<comment type="catalytic activity">
    <reaction evidence="53">
        <text>butanoyl-[ACP] + malonyl-[ACP] + H(+) = 3-oxohexanoyl-[ACP] + holo-[ACP] + CO2</text>
        <dbReference type="Rhea" id="RHEA:41820"/>
        <dbReference type="Rhea" id="RHEA-COMP:9623"/>
        <dbReference type="Rhea" id="RHEA-COMP:9628"/>
        <dbReference type="Rhea" id="RHEA-COMP:9629"/>
        <dbReference type="Rhea" id="RHEA-COMP:9685"/>
        <dbReference type="ChEBI" id="CHEBI:15378"/>
        <dbReference type="ChEBI" id="CHEBI:16526"/>
        <dbReference type="ChEBI" id="CHEBI:64479"/>
        <dbReference type="ChEBI" id="CHEBI:78449"/>
        <dbReference type="ChEBI" id="CHEBI:78454"/>
        <dbReference type="ChEBI" id="CHEBI:78456"/>
    </reaction>
    <physiologicalReaction direction="left-to-right" evidence="53">
        <dbReference type="Rhea" id="RHEA:41821"/>
    </physiologicalReaction>
</comment>
<dbReference type="InterPro" id="IPR036736">
    <property type="entry name" value="ACP-like_sf"/>
</dbReference>
<protein>
    <recommendedName>
        <fullName evidence="7">Fatty acid synthase</fullName>
        <ecNumber evidence="5">1.1.1.100</ecNumber>
        <ecNumber evidence="2">1.3.1.39</ecNumber>
        <ecNumber evidence="6">2.3.1.41</ecNumber>
        <ecNumber evidence="4">2.3.1.85</ecNumber>
        <ecNumber evidence="3">3.1.2.14</ecNumber>
    </recommendedName>
</protein>
<evidence type="ECO:0000256" key="24">
    <source>
        <dbReference type="ARBA" id="ARBA00023442"/>
    </source>
</evidence>
<comment type="catalytic activity">
    <reaction evidence="21">
        <text>(3R)-hydroxyoctadecanoyl-[ACP] = (2E)-octadecenoyl-[ACP] + H2O</text>
        <dbReference type="Rhea" id="RHEA:41924"/>
        <dbReference type="Rhea" id="RHEA-COMP:9654"/>
        <dbReference type="Rhea" id="RHEA-COMP:9655"/>
        <dbReference type="ChEBI" id="CHEBI:15377"/>
        <dbReference type="ChEBI" id="CHEBI:78488"/>
        <dbReference type="ChEBI" id="CHEBI:78489"/>
    </reaction>
    <physiologicalReaction direction="left-to-right" evidence="21">
        <dbReference type="Rhea" id="RHEA:41925"/>
    </physiologicalReaction>
</comment>
<dbReference type="InterPro" id="IPR016036">
    <property type="entry name" value="Malonyl_transacylase_ACP-bd"/>
</dbReference>
<feature type="domain" description="Carrier" evidence="57">
    <location>
        <begin position="2012"/>
        <end position="2089"/>
    </location>
</feature>
<dbReference type="InterPro" id="IPR016039">
    <property type="entry name" value="Thiolase-like"/>
</dbReference>
<evidence type="ECO:0000256" key="18">
    <source>
        <dbReference type="ARBA" id="ARBA00023388"/>
    </source>
</evidence>
<comment type="catalytic activity">
    <reaction evidence="42">
        <text>3-oxohexanoyl-[ACP] + NADPH + H(+) = (3R)-hydroxyhexanoyl-[ACP] + NADP(+)</text>
        <dbReference type="Rhea" id="RHEA:41824"/>
        <dbReference type="Rhea" id="RHEA-COMP:9629"/>
        <dbReference type="Rhea" id="RHEA-COMP:9630"/>
        <dbReference type="ChEBI" id="CHEBI:15378"/>
        <dbReference type="ChEBI" id="CHEBI:57783"/>
        <dbReference type="ChEBI" id="CHEBI:58349"/>
        <dbReference type="ChEBI" id="CHEBI:78456"/>
        <dbReference type="ChEBI" id="CHEBI:78457"/>
    </reaction>
    <physiologicalReaction direction="left-to-right" evidence="42">
        <dbReference type="Rhea" id="RHEA:41825"/>
    </physiologicalReaction>
</comment>
<dbReference type="InterPro" id="IPR032821">
    <property type="entry name" value="PKS_assoc"/>
</dbReference>
<dbReference type="PROSITE" id="PS00606">
    <property type="entry name" value="KS3_1"/>
    <property type="match status" value="1"/>
</dbReference>
<evidence type="ECO:0000256" key="39">
    <source>
        <dbReference type="ARBA" id="ARBA00048289"/>
    </source>
</evidence>
<comment type="catalytic activity">
    <reaction evidence="38">
        <text>(2E)-dodecenoyl-[ACP] + NADPH + H(+) = dodecanoyl-[ACP] + NADP(+)</text>
        <dbReference type="Rhea" id="RHEA:41880"/>
        <dbReference type="Rhea" id="RHEA-COMP:9643"/>
        <dbReference type="Rhea" id="RHEA-COMP:9644"/>
        <dbReference type="ChEBI" id="CHEBI:15378"/>
        <dbReference type="ChEBI" id="CHEBI:57783"/>
        <dbReference type="ChEBI" id="CHEBI:58349"/>
        <dbReference type="ChEBI" id="CHEBI:65264"/>
        <dbReference type="ChEBI" id="CHEBI:78472"/>
    </reaction>
    <physiologicalReaction direction="left-to-right" evidence="38">
        <dbReference type="Rhea" id="RHEA:41881"/>
    </physiologicalReaction>
</comment>
<comment type="catalytic activity">
    <reaction evidence="20">
        <text>(3R)-hydroxytetradecanoyl-[ACP] = (2E)-tetradecenoyl-[ACP] + H2O</text>
        <dbReference type="Rhea" id="RHEA:41892"/>
        <dbReference type="Rhea" id="RHEA-COMP:9646"/>
        <dbReference type="Rhea" id="RHEA-COMP:9647"/>
        <dbReference type="ChEBI" id="CHEBI:15377"/>
        <dbReference type="ChEBI" id="CHEBI:78474"/>
        <dbReference type="ChEBI" id="CHEBI:78475"/>
    </reaction>
    <physiologicalReaction direction="left-to-right" evidence="20">
        <dbReference type="Rhea" id="RHEA:41893"/>
    </physiologicalReaction>
</comment>
<evidence type="ECO:0000256" key="25">
    <source>
        <dbReference type="ARBA" id="ARBA00044883"/>
    </source>
</evidence>
<evidence type="ECO:0000256" key="17">
    <source>
        <dbReference type="ARBA" id="ARBA00023373"/>
    </source>
</evidence>
<dbReference type="InterPro" id="IPR036291">
    <property type="entry name" value="NAD(P)-bd_dom_sf"/>
</dbReference>
<comment type="catalytic activity">
    <reaction evidence="55">
        <text>octanoyl-[ACP] + malonyl-[ACP] + H(+) = 3-oxodecanoyl-[ACP] + holo-[ACP] + CO2</text>
        <dbReference type="Rhea" id="RHEA:41852"/>
        <dbReference type="Rhea" id="RHEA-COMP:9623"/>
        <dbReference type="Rhea" id="RHEA-COMP:9636"/>
        <dbReference type="Rhea" id="RHEA-COMP:9637"/>
        <dbReference type="Rhea" id="RHEA-COMP:9685"/>
        <dbReference type="ChEBI" id="CHEBI:15378"/>
        <dbReference type="ChEBI" id="CHEBI:16526"/>
        <dbReference type="ChEBI" id="CHEBI:64479"/>
        <dbReference type="ChEBI" id="CHEBI:78449"/>
        <dbReference type="ChEBI" id="CHEBI:78463"/>
        <dbReference type="ChEBI" id="CHEBI:78464"/>
    </reaction>
    <physiologicalReaction direction="left-to-right" evidence="55">
        <dbReference type="Rhea" id="RHEA:41853"/>
    </physiologicalReaction>
</comment>
<dbReference type="Proteomes" id="UP001153954">
    <property type="component" value="Unassembled WGS sequence"/>
</dbReference>
<dbReference type="PROSITE" id="PS52019">
    <property type="entry name" value="PKS_MFAS_DH"/>
    <property type="match status" value="1"/>
</dbReference>
<evidence type="ECO:0000256" key="13">
    <source>
        <dbReference type="ARBA" id="ARBA00022990"/>
    </source>
</evidence>
<evidence type="ECO:0000256" key="7">
    <source>
        <dbReference type="ARBA" id="ARBA00018769"/>
    </source>
</evidence>
<dbReference type="Pfam" id="PF00975">
    <property type="entry name" value="Thioesterase"/>
    <property type="match status" value="1"/>
</dbReference>
<dbReference type="Gene3D" id="1.10.1200.10">
    <property type="entry name" value="ACP-like"/>
    <property type="match status" value="1"/>
</dbReference>
<dbReference type="InterPro" id="IPR029058">
    <property type="entry name" value="AB_hydrolase_fold"/>
</dbReference>
<keyword evidence="61" id="KW-1185">Reference proteome</keyword>
<comment type="catalytic activity">
    <reaction evidence="51">
        <text>3-oxohexadecanoyl-[ACP] + NADPH + H(+) = (3R)-hydroxyhexadecanoyl-[ACP] + NADP(+)</text>
        <dbReference type="Rhea" id="RHEA:41904"/>
        <dbReference type="Rhea" id="RHEA-COMP:9649"/>
        <dbReference type="Rhea" id="RHEA-COMP:9650"/>
        <dbReference type="ChEBI" id="CHEBI:15378"/>
        <dbReference type="ChEBI" id="CHEBI:57783"/>
        <dbReference type="ChEBI" id="CHEBI:58349"/>
        <dbReference type="ChEBI" id="CHEBI:78478"/>
        <dbReference type="ChEBI" id="CHEBI:78480"/>
    </reaction>
    <physiologicalReaction direction="left-to-right" evidence="51">
        <dbReference type="Rhea" id="RHEA:41905"/>
    </physiologicalReaction>
</comment>
<dbReference type="InterPro" id="IPR020843">
    <property type="entry name" value="ER"/>
</dbReference>
<comment type="catalytic activity">
    <reaction evidence="41">
        <text>a fatty acyl-[ACP] + malonyl-[ACP] + H(+) = a 3-oxoacyl-[ACP] + holo-[ACP] + CO2</text>
        <dbReference type="Rhea" id="RHEA:22836"/>
        <dbReference type="Rhea" id="RHEA-COMP:9623"/>
        <dbReference type="Rhea" id="RHEA-COMP:9685"/>
        <dbReference type="Rhea" id="RHEA-COMP:9916"/>
        <dbReference type="Rhea" id="RHEA-COMP:14125"/>
        <dbReference type="ChEBI" id="CHEBI:15378"/>
        <dbReference type="ChEBI" id="CHEBI:16526"/>
        <dbReference type="ChEBI" id="CHEBI:64479"/>
        <dbReference type="ChEBI" id="CHEBI:78449"/>
        <dbReference type="ChEBI" id="CHEBI:78776"/>
        <dbReference type="ChEBI" id="CHEBI:138651"/>
        <dbReference type="EC" id="2.3.1.41"/>
    </reaction>
    <physiologicalReaction direction="left-to-right" evidence="41">
        <dbReference type="Rhea" id="RHEA:22837"/>
    </physiologicalReaction>
</comment>
<evidence type="ECO:0000256" key="31">
    <source>
        <dbReference type="ARBA" id="ARBA00047500"/>
    </source>
</evidence>
<comment type="catalytic activity">
    <reaction evidence="50">
        <text>3-oxododecanoyl-[ACP] + NADPH + H(+) = (3R)-hydroxydodecanoyl-[ACP] + NADP(+)</text>
        <dbReference type="Rhea" id="RHEA:41872"/>
        <dbReference type="Rhea" id="RHEA-COMP:9641"/>
        <dbReference type="Rhea" id="RHEA-COMP:9642"/>
        <dbReference type="ChEBI" id="CHEBI:15378"/>
        <dbReference type="ChEBI" id="CHEBI:57783"/>
        <dbReference type="ChEBI" id="CHEBI:58349"/>
        <dbReference type="ChEBI" id="CHEBI:78469"/>
        <dbReference type="ChEBI" id="CHEBI:78470"/>
    </reaction>
    <physiologicalReaction direction="left-to-right" evidence="50">
        <dbReference type="Rhea" id="RHEA:41873"/>
    </physiologicalReaction>
</comment>